<feature type="transmembrane region" description="Helical" evidence="1">
    <location>
        <begin position="51"/>
        <end position="69"/>
    </location>
</feature>
<proteinExistence type="predicted"/>
<accession>A0ABS4X0H3</accession>
<sequence length="182" mass="18840">MRLGSLVDPIAGRLLELQKVSGTQWLLRLLGAAATLLALSVTLPGGLVQNFGAVFVLLAVAISVCVQMFRPDSDVGLLAPAVILLVLAGQGDLTALRAAVVGLALLVSHSAYALAATIPVHGVFERSAWRLSGRGLLMVLAASIVAGLLVVVLSGIRFGPWMLVVGALAALALFYTVLPRAR</sequence>
<keyword evidence="1" id="KW-0812">Transmembrane</keyword>
<feature type="transmembrane region" description="Helical" evidence="1">
    <location>
        <begin position="136"/>
        <end position="155"/>
    </location>
</feature>
<dbReference type="RefSeq" id="WP_209901488.1">
    <property type="nucleotide sequence ID" value="NZ_BAAAJW010000011.1"/>
</dbReference>
<feature type="transmembrane region" description="Helical" evidence="1">
    <location>
        <begin position="99"/>
        <end position="124"/>
    </location>
</feature>
<feature type="transmembrane region" description="Helical" evidence="1">
    <location>
        <begin position="161"/>
        <end position="178"/>
    </location>
</feature>
<evidence type="ECO:0000313" key="3">
    <source>
        <dbReference type="Proteomes" id="UP001519290"/>
    </source>
</evidence>
<gene>
    <name evidence="2" type="ORF">JOF43_001907</name>
</gene>
<feature type="transmembrane region" description="Helical" evidence="1">
    <location>
        <begin position="25"/>
        <end position="45"/>
    </location>
</feature>
<keyword evidence="1" id="KW-1133">Transmembrane helix</keyword>
<organism evidence="2 3">
    <name type="scientific">Brachybacterium sacelli</name>
    <dbReference type="NCBI Taxonomy" id="173364"/>
    <lineage>
        <taxon>Bacteria</taxon>
        <taxon>Bacillati</taxon>
        <taxon>Actinomycetota</taxon>
        <taxon>Actinomycetes</taxon>
        <taxon>Micrococcales</taxon>
        <taxon>Dermabacteraceae</taxon>
        <taxon>Brachybacterium</taxon>
    </lineage>
</organism>
<keyword evidence="1" id="KW-0472">Membrane</keyword>
<dbReference type="Proteomes" id="UP001519290">
    <property type="component" value="Unassembled WGS sequence"/>
</dbReference>
<comment type="caution">
    <text evidence="2">The sequence shown here is derived from an EMBL/GenBank/DDBJ whole genome shotgun (WGS) entry which is preliminary data.</text>
</comment>
<dbReference type="EMBL" id="JAGIOD010000001">
    <property type="protein sequence ID" value="MBP2381950.1"/>
    <property type="molecule type" value="Genomic_DNA"/>
</dbReference>
<protein>
    <recommendedName>
        <fullName evidence="4">Histidine kinase</fullName>
    </recommendedName>
</protein>
<feature type="transmembrane region" description="Helical" evidence="1">
    <location>
        <begin position="76"/>
        <end position="93"/>
    </location>
</feature>
<evidence type="ECO:0000256" key="1">
    <source>
        <dbReference type="SAM" id="Phobius"/>
    </source>
</evidence>
<evidence type="ECO:0000313" key="2">
    <source>
        <dbReference type="EMBL" id="MBP2381950.1"/>
    </source>
</evidence>
<keyword evidence="3" id="KW-1185">Reference proteome</keyword>
<evidence type="ECO:0008006" key="4">
    <source>
        <dbReference type="Google" id="ProtNLM"/>
    </source>
</evidence>
<name>A0ABS4X0H3_9MICO</name>
<reference evidence="2 3" key="1">
    <citation type="submission" date="2021-03" db="EMBL/GenBank/DDBJ databases">
        <title>Sequencing the genomes of 1000 actinobacteria strains.</title>
        <authorList>
            <person name="Klenk H.-P."/>
        </authorList>
    </citation>
    <scope>NUCLEOTIDE SEQUENCE [LARGE SCALE GENOMIC DNA]</scope>
    <source>
        <strain evidence="2 3">DSM 14566</strain>
    </source>
</reference>